<feature type="transmembrane region" description="Helical" evidence="1">
    <location>
        <begin position="91"/>
        <end position="115"/>
    </location>
</feature>
<reference evidence="3 4" key="1">
    <citation type="submission" date="2020-08" db="EMBL/GenBank/DDBJ databases">
        <authorList>
            <person name="Liu C."/>
            <person name="Sun Q."/>
        </authorList>
    </citation>
    <scope>NUCLEOTIDE SEQUENCE [LARGE SCALE GENOMIC DNA]</scope>
    <source>
        <strain evidence="3 4">L34</strain>
    </source>
</reference>
<evidence type="ECO:0000256" key="1">
    <source>
        <dbReference type="SAM" id="Phobius"/>
    </source>
</evidence>
<dbReference type="RefSeq" id="WP_186999782.1">
    <property type="nucleotide sequence ID" value="NZ_JACRWH010000086.1"/>
</dbReference>
<dbReference type="PANTHER" id="PTHR12147:SF26">
    <property type="entry name" value="PEPTIDASE M28 DOMAIN-CONTAINING PROTEIN"/>
    <property type="match status" value="1"/>
</dbReference>
<proteinExistence type="predicted"/>
<keyword evidence="4" id="KW-1185">Reference proteome</keyword>
<keyword evidence="1" id="KW-0472">Membrane</keyword>
<dbReference type="Gene3D" id="3.40.630.10">
    <property type="entry name" value="Zn peptidases"/>
    <property type="match status" value="1"/>
</dbReference>
<comment type="caution">
    <text evidence="3">The sequence shown here is derived from an EMBL/GenBank/DDBJ whole genome shotgun (WGS) entry which is preliminary data.</text>
</comment>
<dbReference type="EMBL" id="JACRWH010000086">
    <property type="protein sequence ID" value="MBC6013341.1"/>
    <property type="molecule type" value="Genomic_DNA"/>
</dbReference>
<dbReference type="Proteomes" id="UP000649075">
    <property type="component" value="Unassembled WGS sequence"/>
</dbReference>
<keyword evidence="1" id="KW-1133">Transmembrane helix</keyword>
<feature type="domain" description="Peptidase M28" evidence="2">
    <location>
        <begin position="147"/>
        <end position="291"/>
    </location>
</feature>
<sequence>MNETSRRILDHFQVRKTKKQKEEFRKYIIHELNQYGYCPSIQHKGINNNIIIGNIEKAKIFCTAHYDTQAVLPFPNLIVPNNLFGLILSQLAIIICVLILIFFMNIVLIQLFVWIGLFKNIELNIASSISWLIIMIWMLLGKANKHTANDNTSGIITIIESAIKLPEDLRDEVCFVLFDNEELGLLGSSAFAKEYKEYLKNKLIINFDCVSDGNDIFFFPTKQIKNDQSKHENIINAFASTDYIRVHINKGFGFYPSDNFSFKYAYGVCSLKKGLFYYLDRIHTSRDIIFNEENIELLSDGVCKLIKTTHTSR</sequence>
<evidence type="ECO:0000259" key="2">
    <source>
        <dbReference type="Pfam" id="PF04389"/>
    </source>
</evidence>
<feature type="transmembrane region" description="Helical" evidence="1">
    <location>
        <begin position="121"/>
        <end position="140"/>
    </location>
</feature>
<protein>
    <submittedName>
        <fullName evidence="3">M28 family peptidase</fullName>
    </submittedName>
</protein>
<name>A0ABR7KKR1_9FIRM</name>
<gene>
    <name evidence="3" type="ORF">H8911_11695</name>
</gene>
<dbReference type="SUPFAM" id="SSF53187">
    <property type="entry name" value="Zn-dependent exopeptidases"/>
    <property type="match status" value="1"/>
</dbReference>
<organism evidence="3 4">
    <name type="scientific">Holdemanella hominis</name>
    <dbReference type="NCBI Taxonomy" id="2764327"/>
    <lineage>
        <taxon>Bacteria</taxon>
        <taxon>Bacillati</taxon>
        <taxon>Bacillota</taxon>
        <taxon>Erysipelotrichia</taxon>
        <taxon>Erysipelotrichales</taxon>
        <taxon>Erysipelotrichaceae</taxon>
        <taxon>Holdemanella</taxon>
    </lineage>
</organism>
<dbReference type="InterPro" id="IPR045175">
    <property type="entry name" value="M28_fam"/>
</dbReference>
<dbReference type="InterPro" id="IPR007484">
    <property type="entry name" value="Peptidase_M28"/>
</dbReference>
<keyword evidence="1" id="KW-0812">Transmembrane</keyword>
<evidence type="ECO:0000313" key="3">
    <source>
        <dbReference type="EMBL" id="MBC6013341.1"/>
    </source>
</evidence>
<dbReference type="PANTHER" id="PTHR12147">
    <property type="entry name" value="METALLOPEPTIDASE M28 FAMILY MEMBER"/>
    <property type="match status" value="1"/>
</dbReference>
<evidence type="ECO:0000313" key="4">
    <source>
        <dbReference type="Proteomes" id="UP000649075"/>
    </source>
</evidence>
<accession>A0ABR7KKR1</accession>
<dbReference type="Pfam" id="PF04389">
    <property type="entry name" value="Peptidase_M28"/>
    <property type="match status" value="1"/>
</dbReference>